<evidence type="ECO:0000313" key="1">
    <source>
        <dbReference type="EMBL" id="MFM9327734.1"/>
    </source>
</evidence>
<evidence type="ECO:0000313" key="2">
    <source>
        <dbReference type="Proteomes" id="UP001631969"/>
    </source>
</evidence>
<keyword evidence="2" id="KW-1185">Reference proteome</keyword>
<proteinExistence type="predicted"/>
<protein>
    <submittedName>
        <fullName evidence="1">DUF456 domain-containing protein</fullName>
    </submittedName>
</protein>
<comment type="caution">
    <text evidence="1">The sequence shown here is derived from an EMBL/GenBank/DDBJ whole genome shotgun (WGS) entry which is preliminary data.</text>
</comment>
<dbReference type="Proteomes" id="UP001631969">
    <property type="component" value="Unassembled WGS sequence"/>
</dbReference>
<accession>A0ACC7NWK3</accession>
<dbReference type="EMBL" id="JBJURJ010000003">
    <property type="protein sequence ID" value="MFM9327734.1"/>
    <property type="molecule type" value="Genomic_DNA"/>
</dbReference>
<sequence>MTVIAWILVVALFAVGLAGAIFPVLPGVLAIYAAFFVYGFMIRFSDFGFWFWLIQTTIVVAVFVADYAISAWGVKKFGGTRASVIGSTIGIILGPFVIPAFGLLLGPFLGAAIGEFIVVKDWNAAFKAGLGALVGFFSSTVAKILLQLLMIIVFIIAVIW</sequence>
<reference evidence="1" key="1">
    <citation type="submission" date="2024-12" db="EMBL/GenBank/DDBJ databases">
        <authorList>
            <person name="Wu N."/>
        </authorList>
    </citation>
    <scope>NUCLEOTIDE SEQUENCE</scope>
    <source>
        <strain evidence="1">P15</strain>
    </source>
</reference>
<organism evidence="1 2">
    <name type="scientific">Paenibacillus mesotrionivorans</name>
    <dbReference type="NCBI Taxonomy" id="3160968"/>
    <lineage>
        <taxon>Bacteria</taxon>
        <taxon>Bacillati</taxon>
        <taxon>Bacillota</taxon>
        <taxon>Bacilli</taxon>
        <taxon>Bacillales</taxon>
        <taxon>Paenibacillaceae</taxon>
        <taxon>Paenibacillus</taxon>
    </lineage>
</organism>
<name>A0ACC7NWK3_9BACL</name>
<gene>
    <name evidence="1" type="ORF">ACI1P1_05390</name>
</gene>